<dbReference type="Proteomes" id="UP001142325">
    <property type="component" value="Unassembled WGS sequence"/>
</dbReference>
<name>A0A9W6HSG5_9MICO</name>
<feature type="region of interest" description="Disordered" evidence="1">
    <location>
        <begin position="1"/>
        <end position="46"/>
    </location>
</feature>
<gene>
    <name evidence="2" type="ORF">GCM10017596_09450</name>
</gene>
<accession>A0A9W6HSG5</accession>
<organism evidence="2 3">
    <name type="scientific">Microbacterium keratanolyticum</name>
    <dbReference type="NCBI Taxonomy" id="67574"/>
    <lineage>
        <taxon>Bacteria</taxon>
        <taxon>Bacillati</taxon>
        <taxon>Actinomycetota</taxon>
        <taxon>Actinomycetes</taxon>
        <taxon>Micrococcales</taxon>
        <taxon>Microbacteriaceae</taxon>
        <taxon>Microbacterium</taxon>
    </lineage>
</organism>
<dbReference type="EMBL" id="BSET01000001">
    <property type="protein sequence ID" value="GLK01230.1"/>
    <property type="molecule type" value="Genomic_DNA"/>
</dbReference>
<proteinExistence type="predicted"/>
<comment type="caution">
    <text evidence="2">The sequence shown here is derived from an EMBL/GenBank/DDBJ whole genome shotgun (WGS) entry which is preliminary data.</text>
</comment>
<sequence>MSAREGQPRPTLGDNVFEQVGTFHTLPDGTIVPDAPKADDSTEDER</sequence>
<evidence type="ECO:0000313" key="3">
    <source>
        <dbReference type="Proteomes" id="UP001142325"/>
    </source>
</evidence>
<dbReference type="RefSeq" id="WP_204938876.1">
    <property type="nucleotide sequence ID" value="NZ_BAAAUM010000001.1"/>
</dbReference>
<keyword evidence="3" id="KW-1185">Reference proteome</keyword>
<dbReference type="AlphaFoldDB" id="A0A9W6HSG5"/>
<protein>
    <submittedName>
        <fullName evidence="2">Uncharacterized protein</fullName>
    </submittedName>
</protein>
<evidence type="ECO:0000313" key="2">
    <source>
        <dbReference type="EMBL" id="GLK01230.1"/>
    </source>
</evidence>
<reference evidence="2" key="2">
    <citation type="submission" date="2023-01" db="EMBL/GenBank/DDBJ databases">
        <authorList>
            <person name="Sun Q."/>
            <person name="Evtushenko L."/>
        </authorList>
    </citation>
    <scope>NUCLEOTIDE SEQUENCE</scope>
    <source>
        <strain evidence="2">VKM Ac-1958</strain>
    </source>
</reference>
<reference evidence="2" key="1">
    <citation type="journal article" date="2014" name="Int. J. Syst. Evol. Microbiol.">
        <title>Complete genome sequence of Corynebacterium casei LMG S-19264T (=DSM 44701T), isolated from a smear-ripened cheese.</title>
        <authorList>
            <consortium name="US DOE Joint Genome Institute (JGI-PGF)"/>
            <person name="Walter F."/>
            <person name="Albersmeier A."/>
            <person name="Kalinowski J."/>
            <person name="Ruckert C."/>
        </authorList>
    </citation>
    <scope>NUCLEOTIDE SEQUENCE</scope>
    <source>
        <strain evidence="2">VKM Ac-1958</strain>
    </source>
</reference>
<evidence type="ECO:0000256" key="1">
    <source>
        <dbReference type="SAM" id="MobiDB-lite"/>
    </source>
</evidence>